<gene>
    <name evidence="1" type="ORF">ACKI1S_23405</name>
</gene>
<name>A0ABW9IMT5_STRGJ</name>
<accession>A0ABW9IMT5</accession>
<reference evidence="1 2" key="1">
    <citation type="submission" date="2024-12" db="EMBL/GenBank/DDBJ databases">
        <title>Forecasting of Potato common scab and diversities of Pathogenic streptomyces spp. in china.</title>
        <authorList>
            <person name="Handique U."/>
            <person name="Wu J."/>
        </authorList>
    </citation>
    <scope>NUCLEOTIDE SEQUENCE [LARGE SCALE GENOMIC DNA]</scope>
    <source>
        <strain evidence="1 2">ZRIMU1585</strain>
    </source>
</reference>
<dbReference type="RefSeq" id="WP_369277399.1">
    <property type="nucleotide sequence ID" value="NZ_JBJVMW010000011.1"/>
</dbReference>
<proteinExistence type="predicted"/>
<organism evidence="1 2">
    <name type="scientific">Streptomyces galilaeus</name>
    <dbReference type="NCBI Taxonomy" id="33899"/>
    <lineage>
        <taxon>Bacteria</taxon>
        <taxon>Bacillati</taxon>
        <taxon>Actinomycetota</taxon>
        <taxon>Actinomycetes</taxon>
        <taxon>Kitasatosporales</taxon>
        <taxon>Streptomycetaceae</taxon>
        <taxon>Streptomyces</taxon>
    </lineage>
</organism>
<sequence length="464" mass="50045">MAAAPQKTGIKNADDLLTLALAFELDVTVTTETTGPAVTHTIRITIPVPPIHAGTDEGRAIAAHALTMTWSKRTTPRARGCLVNATMESPDSNHKVRILSALETAVRDLGHEAARLARETGARPEDVVNSPHTLYFGGEPRHADIPVAQIRRIVANRRDSGRPVNQHPETGAIHIGNHSYVPAEHAAAPVARFHMRTVNGGTPERIPTRQAVAEMTNAQMLPGRRAVRTASIGHSQARIEYKDNRGVVLLRPATSEESAAEIKPEAERYTPGDPIIVRPVVYNPKTRKHKVLPEYAGTVVNWTSGHYNVRATNADEHGHGVRECATYELRPDPRTTGTAPWFTNNEDVAAALAVLTAAGHTLASLSLRNGGANIDGAFITPEGGEGNTGNRVAHLVGGWAEESASAHRSAKRRAEERTARNEALDTYADALTAAGWRVWHAASTNTQTPRTLHLVVWPPVPTQG</sequence>
<comment type="caution">
    <text evidence="1">The sequence shown here is derived from an EMBL/GenBank/DDBJ whole genome shotgun (WGS) entry which is preliminary data.</text>
</comment>
<dbReference type="EMBL" id="JBJVNE010000011">
    <property type="protein sequence ID" value="MFM9649079.1"/>
    <property type="molecule type" value="Genomic_DNA"/>
</dbReference>
<evidence type="ECO:0000313" key="2">
    <source>
        <dbReference type="Proteomes" id="UP001631993"/>
    </source>
</evidence>
<dbReference type="Proteomes" id="UP001631993">
    <property type="component" value="Unassembled WGS sequence"/>
</dbReference>
<keyword evidence="2" id="KW-1185">Reference proteome</keyword>
<evidence type="ECO:0000313" key="1">
    <source>
        <dbReference type="EMBL" id="MFM9649079.1"/>
    </source>
</evidence>
<protein>
    <submittedName>
        <fullName evidence="1">Uncharacterized protein</fullName>
    </submittedName>
</protein>